<feature type="non-terminal residue" evidence="1">
    <location>
        <position position="1"/>
    </location>
</feature>
<accession>A0A382NVW0</accession>
<dbReference type="AlphaFoldDB" id="A0A382NVW0"/>
<organism evidence="1">
    <name type="scientific">marine metagenome</name>
    <dbReference type="NCBI Taxonomy" id="408172"/>
    <lineage>
        <taxon>unclassified sequences</taxon>
        <taxon>metagenomes</taxon>
        <taxon>ecological metagenomes</taxon>
    </lineage>
</organism>
<reference evidence="1" key="1">
    <citation type="submission" date="2018-05" db="EMBL/GenBank/DDBJ databases">
        <authorList>
            <person name="Lanie J.A."/>
            <person name="Ng W.-L."/>
            <person name="Kazmierczak K.M."/>
            <person name="Andrzejewski T.M."/>
            <person name="Davidsen T.M."/>
            <person name="Wayne K.J."/>
            <person name="Tettelin H."/>
            <person name="Glass J.I."/>
            <person name="Rusch D."/>
            <person name="Podicherti R."/>
            <person name="Tsui H.-C.T."/>
            <person name="Winkler M.E."/>
        </authorList>
    </citation>
    <scope>NUCLEOTIDE SEQUENCE</scope>
</reference>
<dbReference type="EMBL" id="UINC01102725">
    <property type="protein sequence ID" value="SVC64567.1"/>
    <property type="molecule type" value="Genomic_DNA"/>
</dbReference>
<feature type="non-terminal residue" evidence="1">
    <location>
        <position position="363"/>
    </location>
</feature>
<proteinExistence type="predicted"/>
<name>A0A382NVW0_9ZZZZ</name>
<protein>
    <submittedName>
        <fullName evidence="1">Uncharacterized protein</fullName>
    </submittedName>
</protein>
<dbReference type="InterPro" id="IPR036514">
    <property type="entry name" value="SGNH_hydro_sf"/>
</dbReference>
<evidence type="ECO:0000313" key="1">
    <source>
        <dbReference type="EMBL" id="SVC64567.1"/>
    </source>
</evidence>
<dbReference type="SUPFAM" id="SSF52266">
    <property type="entry name" value="SGNH hydrolase"/>
    <property type="match status" value="1"/>
</dbReference>
<gene>
    <name evidence="1" type="ORF">METZ01_LOCUS317421</name>
</gene>
<dbReference type="Gene3D" id="3.40.50.1110">
    <property type="entry name" value="SGNH hydrolase"/>
    <property type="match status" value="1"/>
</dbReference>
<sequence length="363" mass="41271">TLFGYGATSDETTIPGFMQKFLNRTDFGFDIEVINSGVQAIRSDTELELVKRNLITLSPDLIIIYDGWNDLRSNISPNELKENWKDACEIGNENNFNTVISLQPIAGFGNKKLTEQESEYVKTGKSYSKKLLIESLSVYQHYAKNLSEIKICAKTIDLRDVFDNETETIYSDQGHVFDQGNAIVAKSLYDAILPIILKNKEFNIFESEKDFDNLTTSMYDSREIVVNLELLPSTDLDNKKIKISTYDNTSEKNIQNVTYFLSISKNNENLLNKYFFVQDGVLILDIQPNNDPLIKVIGEKQYDNNAYVMSGSKYSPEMSGENLTSITPLQLTGPIFDTEGIYTFDIELRTIDSRNNWVFNLSG</sequence>